<dbReference type="AlphaFoldDB" id="A0A5C7AWC8"/>
<dbReference type="GO" id="GO:0007165">
    <property type="term" value="P:signal transduction"/>
    <property type="evidence" value="ECO:0007669"/>
    <property type="project" value="TreeGrafter"/>
</dbReference>
<keyword evidence="3" id="KW-1185">Reference proteome</keyword>
<dbReference type="Pfam" id="PF03572">
    <property type="entry name" value="Peptidase_S41"/>
    <property type="match status" value="1"/>
</dbReference>
<dbReference type="GO" id="GO:0030288">
    <property type="term" value="C:outer membrane-bounded periplasmic space"/>
    <property type="evidence" value="ECO:0007669"/>
    <property type="project" value="TreeGrafter"/>
</dbReference>
<dbReference type="SUPFAM" id="SSF52096">
    <property type="entry name" value="ClpP/crotonase"/>
    <property type="match status" value="1"/>
</dbReference>
<dbReference type="SMART" id="SM00245">
    <property type="entry name" value="TSPc"/>
    <property type="match status" value="1"/>
</dbReference>
<name>A0A5C7AWC8_9FLAO</name>
<feature type="domain" description="Tail specific protease" evidence="1">
    <location>
        <begin position="316"/>
        <end position="503"/>
    </location>
</feature>
<protein>
    <submittedName>
        <fullName evidence="2">Peptidase S41</fullName>
    </submittedName>
</protein>
<dbReference type="GO" id="GO:0008236">
    <property type="term" value="F:serine-type peptidase activity"/>
    <property type="evidence" value="ECO:0007669"/>
    <property type="project" value="InterPro"/>
</dbReference>
<dbReference type="GO" id="GO:0006508">
    <property type="term" value="P:proteolysis"/>
    <property type="evidence" value="ECO:0007669"/>
    <property type="project" value="InterPro"/>
</dbReference>
<dbReference type="Gene3D" id="3.90.226.10">
    <property type="entry name" value="2-enoyl-CoA Hydratase, Chain A, domain 1"/>
    <property type="match status" value="1"/>
</dbReference>
<evidence type="ECO:0000313" key="3">
    <source>
        <dbReference type="Proteomes" id="UP000321790"/>
    </source>
</evidence>
<evidence type="ECO:0000313" key="2">
    <source>
        <dbReference type="EMBL" id="TXE11879.1"/>
    </source>
</evidence>
<comment type="caution">
    <text evidence="2">The sequence shown here is derived from an EMBL/GenBank/DDBJ whole genome shotgun (WGS) entry which is preliminary data.</text>
</comment>
<dbReference type="InterPro" id="IPR005151">
    <property type="entry name" value="Tail-specific_protease"/>
</dbReference>
<sequence length="528" mass="60860">MRKLLFLSIVFLQLNACKSVDNYNAQITKLHTVEDLHSDIDKLYKQLQKNHPKLYQYTPKETLDFKFDSLKKSIKSPMNSRAFYKVLAPVVANVRQGHVAVGSVSKQFKRKERKALLKQKFQFYNLDFEYLNNKLWVIANRGKDSILVGSEVVTIAGEPTEKIVETLKTRFASDGFNTTLHNRFVSKGFTTFYYKEKGFLDSLQVTFKKNDSVFTKTLKRIAKNEKKKKVITDSLKEEAPKKLTKAEKKALKIAKKARKKYNKKHGYISKRKQYTRNFNFIGTDSSVAYMKIRSFTNGNYKKFYQESFAKMDSLQTKNFILDLRDNGGGRIAEIYKLYSYLTDKEYQFILKSEVNSRTPFFKYAFSNTSPISMKIFGGLVSPVILVQNLLRTKKENGKIYYKFKWAKQGKPNPLNYKGNMYVLINGNSFSASSLLSTHLQATKRATFVGEETGGAYNGTVAGIYKNYKLPNTQLKVRMGLMQIEAPYKQKPDGFGIKPDVEILPTIQHRQQNIDPELQWVLNKLGKAE</sequence>
<dbReference type="InterPro" id="IPR029045">
    <property type="entry name" value="ClpP/crotonase-like_dom_sf"/>
</dbReference>
<dbReference type="Proteomes" id="UP000321790">
    <property type="component" value="Unassembled WGS sequence"/>
</dbReference>
<evidence type="ECO:0000259" key="1">
    <source>
        <dbReference type="SMART" id="SM00245"/>
    </source>
</evidence>
<accession>A0A5C7AWC8</accession>
<dbReference type="PANTHER" id="PTHR32060:SF30">
    <property type="entry name" value="CARBOXY-TERMINAL PROCESSING PROTEASE CTPA"/>
    <property type="match status" value="1"/>
</dbReference>
<organism evidence="2 3">
    <name type="scientific">Seonamhaeicola algicola</name>
    <dbReference type="NCBI Taxonomy" id="1719036"/>
    <lineage>
        <taxon>Bacteria</taxon>
        <taxon>Pseudomonadati</taxon>
        <taxon>Bacteroidota</taxon>
        <taxon>Flavobacteriia</taxon>
        <taxon>Flavobacteriales</taxon>
        <taxon>Flavobacteriaceae</taxon>
    </lineage>
</organism>
<proteinExistence type="predicted"/>
<reference evidence="3" key="1">
    <citation type="submission" date="2019-08" db="EMBL/GenBank/DDBJ databases">
        <title>Seonamhaeicola sediminis sp. nov., isolated from marine sediment.</title>
        <authorList>
            <person name="Cao W.R."/>
        </authorList>
    </citation>
    <scope>NUCLEOTIDE SEQUENCE [LARGE SCALE GENOMIC DNA]</scope>
    <source>
        <strain evidence="3">Gy8</strain>
    </source>
</reference>
<gene>
    <name evidence="2" type="ORF">FUA26_07390</name>
</gene>
<dbReference type="GO" id="GO:0004175">
    <property type="term" value="F:endopeptidase activity"/>
    <property type="evidence" value="ECO:0007669"/>
    <property type="project" value="TreeGrafter"/>
</dbReference>
<dbReference type="RefSeq" id="WP_147133764.1">
    <property type="nucleotide sequence ID" value="NZ_VOSC01000019.1"/>
</dbReference>
<dbReference type="OrthoDB" id="5480566at2"/>
<dbReference type="EMBL" id="VOSC01000019">
    <property type="protein sequence ID" value="TXE11879.1"/>
    <property type="molecule type" value="Genomic_DNA"/>
</dbReference>
<dbReference type="PANTHER" id="PTHR32060">
    <property type="entry name" value="TAIL-SPECIFIC PROTEASE"/>
    <property type="match status" value="1"/>
</dbReference>